<dbReference type="InterPro" id="IPR040668">
    <property type="entry name" value="TraI_2B"/>
</dbReference>
<evidence type="ECO:0000313" key="2">
    <source>
        <dbReference type="EMBL" id="SUG44850.1"/>
    </source>
</evidence>
<proteinExistence type="predicted"/>
<dbReference type="AlphaFoldDB" id="A0A379T3P6"/>
<evidence type="ECO:0000313" key="3">
    <source>
        <dbReference type="Proteomes" id="UP000254741"/>
    </source>
</evidence>
<sequence length="293" mass="32410">MWLDSKTRHQRDNYRPGMVMEQWDAEKKTMTRHTIDRVAEATNSLVLQGEDGSRLTLKVTQVDGSWSLYRSRTLEVSEGDRVRALGRELKGAIKAKEKFTVAGLENGAVRLRSGDRELRLPTERAVKLTHDYVEGDRGRVPARRARYWPQSVREGLNKQTLNALAQSGSDIRIYTPLEARQAARKVESVSAVRLASDQVRQSTGEANLDTAIQASRERLMSDAEQAVSLAIPRAQQGQVHLSEIALLSEAVKSGQRLADVRTEIARQVKQRGADSAGFGFRGGKQGACSACGV</sequence>
<organism evidence="2 3">
    <name type="scientific">Salmonella enterica subsp. arizonae</name>
    <dbReference type="NCBI Taxonomy" id="59203"/>
    <lineage>
        <taxon>Bacteria</taxon>
        <taxon>Pseudomonadati</taxon>
        <taxon>Pseudomonadota</taxon>
        <taxon>Gammaproteobacteria</taxon>
        <taxon>Enterobacterales</taxon>
        <taxon>Enterobacteriaceae</taxon>
        <taxon>Salmonella</taxon>
    </lineage>
</organism>
<dbReference type="Proteomes" id="UP000254741">
    <property type="component" value="Unassembled WGS sequence"/>
</dbReference>
<evidence type="ECO:0000259" key="1">
    <source>
        <dbReference type="Pfam" id="PF18340"/>
    </source>
</evidence>
<dbReference type="EMBL" id="UGXG01000001">
    <property type="protein sequence ID" value="SUG44850.1"/>
    <property type="molecule type" value="Genomic_DNA"/>
</dbReference>
<feature type="domain" description="TraI 2B/2B-like" evidence="1">
    <location>
        <begin position="1"/>
        <end position="76"/>
    </location>
</feature>
<protein>
    <submittedName>
        <fullName evidence="2">Conjugal transfer protein TraI</fullName>
    </submittedName>
</protein>
<gene>
    <name evidence="2" type="primary">traI_3</name>
    <name evidence="2" type="ORF">NCTC8297_00006</name>
</gene>
<name>A0A379T3P6_SALER</name>
<accession>A0A379T3P6</accession>
<reference evidence="2 3" key="1">
    <citation type="submission" date="2018-06" db="EMBL/GenBank/DDBJ databases">
        <authorList>
            <consortium name="Pathogen Informatics"/>
            <person name="Doyle S."/>
        </authorList>
    </citation>
    <scope>NUCLEOTIDE SEQUENCE [LARGE SCALE GENOMIC DNA]</scope>
    <source>
        <strain evidence="2 3">NCTC8297</strain>
    </source>
</reference>
<dbReference type="Pfam" id="PF18340">
    <property type="entry name" value="TraI_2B"/>
    <property type="match status" value="1"/>
</dbReference>